<organism evidence="1 2">
    <name type="scientific">Nicotiana tabacum</name>
    <name type="common">Common tobacco</name>
    <dbReference type="NCBI Taxonomy" id="4097"/>
    <lineage>
        <taxon>Eukaryota</taxon>
        <taxon>Viridiplantae</taxon>
        <taxon>Streptophyta</taxon>
        <taxon>Embryophyta</taxon>
        <taxon>Tracheophyta</taxon>
        <taxon>Spermatophyta</taxon>
        <taxon>Magnoliopsida</taxon>
        <taxon>eudicotyledons</taxon>
        <taxon>Gunneridae</taxon>
        <taxon>Pentapetalae</taxon>
        <taxon>asterids</taxon>
        <taxon>lamiids</taxon>
        <taxon>Solanales</taxon>
        <taxon>Solanaceae</taxon>
        <taxon>Nicotianoideae</taxon>
        <taxon>Nicotianeae</taxon>
        <taxon>Nicotiana</taxon>
    </lineage>
</organism>
<sequence length="175" mass="19728">MTYDCHTSVDLNELEMADFDVVMGMDWLASCYANVDCWTKVVHFNFPSEPIIEWKGNSPAPKGRFISYPKAQKMILKGYIYHLVPVQDAGAKPPTLQIVPFVNEFLDVFPNKLPGIPSKREIDFAIIVLPNTQPKSIPPYIMALPKIESSVERSLRKGLYQAQYFPVACNSVNSS</sequence>
<gene>
    <name evidence="2" type="primary">LOC142176041</name>
</gene>
<dbReference type="RefSeq" id="XP_075099184.1">
    <property type="nucleotide sequence ID" value="XM_075243083.1"/>
</dbReference>
<proteinExistence type="predicted"/>
<evidence type="ECO:0000313" key="2">
    <source>
        <dbReference type="RefSeq" id="XP_075099184.1"/>
    </source>
</evidence>
<name>A0AC58TPP8_TOBAC</name>
<reference evidence="2" key="2">
    <citation type="submission" date="2025-08" db="UniProtKB">
        <authorList>
            <consortium name="RefSeq"/>
        </authorList>
    </citation>
    <scope>IDENTIFICATION</scope>
    <source>
        <tissue evidence="2">Leaf</tissue>
    </source>
</reference>
<keyword evidence="1" id="KW-1185">Reference proteome</keyword>
<evidence type="ECO:0000313" key="1">
    <source>
        <dbReference type="Proteomes" id="UP000790787"/>
    </source>
</evidence>
<reference evidence="1" key="1">
    <citation type="journal article" date="2014" name="Nat. Commun.">
        <title>The tobacco genome sequence and its comparison with those of tomato and potato.</title>
        <authorList>
            <person name="Sierro N."/>
            <person name="Battey J.N."/>
            <person name="Ouadi S."/>
            <person name="Bakaher N."/>
            <person name="Bovet L."/>
            <person name="Willig A."/>
            <person name="Goepfert S."/>
            <person name="Peitsch M.C."/>
            <person name="Ivanov N.V."/>
        </authorList>
    </citation>
    <scope>NUCLEOTIDE SEQUENCE [LARGE SCALE GENOMIC DNA]</scope>
</reference>
<protein>
    <submittedName>
        <fullName evidence="2">Uncharacterized protein LOC142176041</fullName>
    </submittedName>
</protein>
<accession>A0AC58TPP8</accession>
<dbReference type="Proteomes" id="UP000790787">
    <property type="component" value="Chromosome 3"/>
</dbReference>